<dbReference type="PANTHER" id="PTHR43620:SF7">
    <property type="entry name" value="GLYCEROPHOSPHODIESTER PHOSPHODIESTERASE GDPD5-RELATED"/>
    <property type="match status" value="1"/>
</dbReference>
<reference evidence="13" key="1">
    <citation type="submission" date="2025-08" db="UniProtKB">
        <authorList>
            <consortium name="RefSeq"/>
        </authorList>
    </citation>
    <scope>IDENTIFICATION</scope>
    <source>
        <strain evidence="13">OHB3-1</strain>
    </source>
</reference>
<protein>
    <recommendedName>
        <fullName evidence="2">glycerophosphodiester phosphodiesterase</fullName>
        <ecNumber evidence="2">3.1.4.46</ecNumber>
    </recommendedName>
</protein>
<dbReference type="SUPFAM" id="SSF51695">
    <property type="entry name" value="PLC-like phosphodiesterases"/>
    <property type="match status" value="2"/>
</dbReference>
<evidence type="ECO:0000256" key="9">
    <source>
        <dbReference type="SAM" id="Phobius"/>
    </source>
</evidence>
<keyword evidence="9" id="KW-1133">Transmembrane helix</keyword>
<dbReference type="KEGG" id="mcha:111010354"/>
<name>A0A6J1CDW7_MOMCH</name>
<organism evidence="12 13">
    <name type="scientific">Momordica charantia</name>
    <name type="common">Bitter gourd</name>
    <name type="synonym">Balsam pear</name>
    <dbReference type="NCBI Taxonomy" id="3673"/>
    <lineage>
        <taxon>Eukaryota</taxon>
        <taxon>Viridiplantae</taxon>
        <taxon>Streptophyta</taxon>
        <taxon>Embryophyta</taxon>
        <taxon>Tracheophyta</taxon>
        <taxon>Spermatophyta</taxon>
        <taxon>Magnoliopsida</taxon>
        <taxon>eudicotyledons</taxon>
        <taxon>Gunneridae</taxon>
        <taxon>Pentapetalae</taxon>
        <taxon>rosids</taxon>
        <taxon>fabids</taxon>
        <taxon>Cucurbitales</taxon>
        <taxon>Cucurbitaceae</taxon>
        <taxon>Momordiceae</taxon>
        <taxon>Momordica</taxon>
    </lineage>
</organism>
<feature type="transmembrane region" description="Helical" evidence="9">
    <location>
        <begin position="752"/>
        <end position="771"/>
    </location>
</feature>
<dbReference type="CDD" id="cd08604">
    <property type="entry name" value="GDPD_SHV3_repeat_2"/>
    <property type="match status" value="1"/>
</dbReference>
<sequence length="773" mass="84463">MSSWRKFPAMCAASRTLVLLFPLLLHSFVVLVSGQGSNNTSPWQTLTGDPPFVVARGGFSGLFPDSSSNAYNLALMVSVPDVILWCDVQLTKDGVGICLPDLLLDNCTNAASILGANLSNVYLVNGVRTEGLFTVDFNAQDLGNVSVTQAIYSRSNKFDGNGFPILAPEDVAMDFKPTGLWLNVQHDAFFTQQKLNMRNFVISLSKRIIINYISSPEVGFLRSIAARFNPRTTKLIFRALGPNDVEITTNQTYGSLLNNLTFIKTFASGIIVPKFYIWPIGNDNYLQPQTSLVSDAHKEQLEVFASEFYSDLPISYNYSYDPITEYLSYFDNGQFSVDGVLTDFPITPSEAIDCFAHLGKDAKSRVKPLVISKFGASGDYPACTDLAYSHAISDGVEVLDCPVQIAKDGTPFCMSSINLIDSTTIFQTPFITRSKKIPAINPNDGIFAFDLTWDEIQTLTPSILNPFSRFLLFRNPRFRNSGKFLTLPDFLALAKNASTLSGVLIKIENAAYLAEEQGFSVTDVVLDSLSKAGYDNQTALKVMIESPNSAVLIKFKQENKNYELVYDVDESISNVLNSTVEDIKNFADSVVISKTSVFPVNQLFLTGSTNVVKKLKSSNLSVYVESFSNEFVSQAWDFFSDATVEINSYVMGANIDGVITDFPKTSARYKKNHCLSMKPTPSYMSPVEPGSLLQLVTAEYMPPKVAPSPVLDDKDVAEPPLPQVASRAPPPAAGGGGSTAAPPPTRNGQPKLGAGTGFFLLNLAMLLIALLPF</sequence>
<evidence type="ECO:0000256" key="10">
    <source>
        <dbReference type="SAM" id="SignalP"/>
    </source>
</evidence>
<feature type="domain" description="GP-PDE" evidence="11">
    <location>
        <begin position="51"/>
        <end position="352"/>
    </location>
</feature>
<proteinExistence type="inferred from homology"/>
<evidence type="ECO:0000313" key="12">
    <source>
        <dbReference type="Proteomes" id="UP000504603"/>
    </source>
</evidence>
<evidence type="ECO:0000256" key="2">
    <source>
        <dbReference type="ARBA" id="ARBA00012247"/>
    </source>
</evidence>
<dbReference type="OrthoDB" id="1058301at2759"/>
<dbReference type="GO" id="GO:0008889">
    <property type="term" value="F:glycerophosphodiester phosphodiesterase activity"/>
    <property type="evidence" value="ECO:0007669"/>
    <property type="project" value="UniProtKB-EC"/>
</dbReference>
<feature type="region of interest" description="Disordered" evidence="8">
    <location>
        <begin position="707"/>
        <end position="750"/>
    </location>
</feature>
<keyword evidence="5" id="KW-0378">Hydrolase</keyword>
<keyword evidence="9" id="KW-0472">Membrane</keyword>
<feature type="signal peptide" evidence="10">
    <location>
        <begin position="1"/>
        <end position="34"/>
    </location>
</feature>
<dbReference type="InterPro" id="IPR030395">
    <property type="entry name" value="GP_PDE_dom"/>
</dbReference>
<keyword evidence="12" id="KW-1185">Reference proteome</keyword>
<dbReference type="EC" id="3.1.4.46" evidence="2"/>
<keyword evidence="6" id="KW-0325">Glycoprotein</keyword>
<evidence type="ECO:0000256" key="6">
    <source>
        <dbReference type="ARBA" id="ARBA00023180"/>
    </source>
</evidence>
<comment type="catalytic activity">
    <reaction evidence="7">
        <text>a sn-glycero-3-phosphodiester + H2O = an alcohol + sn-glycerol 3-phosphate + H(+)</text>
        <dbReference type="Rhea" id="RHEA:12969"/>
        <dbReference type="ChEBI" id="CHEBI:15377"/>
        <dbReference type="ChEBI" id="CHEBI:15378"/>
        <dbReference type="ChEBI" id="CHEBI:30879"/>
        <dbReference type="ChEBI" id="CHEBI:57597"/>
        <dbReference type="ChEBI" id="CHEBI:83408"/>
        <dbReference type="EC" id="3.1.4.46"/>
    </reaction>
</comment>
<evidence type="ECO:0000256" key="8">
    <source>
        <dbReference type="SAM" id="MobiDB-lite"/>
    </source>
</evidence>
<dbReference type="PROSITE" id="PS51704">
    <property type="entry name" value="GP_PDE"/>
    <property type="match status" value="2"/>
</dbReference>
<keyword evidence="9" id="KW-0812">Transmembrane</keyword>
<dbReference type="GeneID" id="111010354"/>
<dbReference type="Pfam" id="PF03009">
    <property type="entry name" value="GDPD"/>
    <property type="match status" value="1"/>
</dbReference>
<evidence type="ECO:0000256" key="1">
    <source>
        <dbReference type="ARBA" id="ARBA00007277"/>
    </source>
</evidence>
<dbReference type="RefSeq" id="XP_022139417.1">
    <property type="nucleotide sequence ID" value="XM_022283725.1"/>
</dbReference>
<dbReference type="FunFam" id="3.20.20.190:FF:000011">
    <property type="entry name" value="Glycerophosphodiester phosphodiesterase GDPDL3"/>
    <property type="match status" value="1"/>
</dbReference>
<keyword evidence="3 10" id="KW-0732">Signal</keyword>
<accession>A0A6J1CDW7</accession>
<evidence type="ECO:0000256" key="5">
    <source>
        <dbReference type="ARBA" id="ARBA00022801"/>
    </source>
</evidence>
<evidence type="ECO:0000256" key="4">
    <source>
        <dbReference type="ARBA" id="ARBA00022798"/>
    </source>
</evidence>
<dbReference type="GO" id="GO:0006071">
    <property type="term" value="P:glycerol metabolic process"/>
    <property type="evidence" value="ECO:0007669"/>
    <property type="project" value="UniProtKB-KW"/>
</dbReference>
<dbReference type="FunFam" id="3.20.20.190:FF:000013">
    <property type="entry name" value="Glycerophosphodiester phosphodiesterase GDPDL3"/>
    <property type="match status" value="1"/>
</dbReference>
<gene>
    <name evidence="13" type="primary">LOC111010354</name>
</gene>
<evidence type="ECO:0000259" key="11">
    <source>
        <dbReference type="PROSITE" id="PS51704"/>
    </source>
</evidence>
<dbReference type="Proteomes" id="UP000504603">
    <property type="component" value="Unplaced"/>
</dbReference>
<dbReference type="AlphaFoldDB" id="A0A6J1CDW7"/>
<feature type="domain" description="GP-PDE" evidence="11">
    <location>
        <begin position="368"/>
        <end position="670"/>
    </location>
</feature>
<feature type="chain" id="PRO_5026929302" description="glycerophosphodiester phosphodiesterase" evidence="10">
    <location>
        <begin position="35"/>
        <end position="773"/>
    </location>
</feature>
<dbReference type="GO" id="GO:0006629">
    <property type="term" value="P:lipid metabolic process"/>
    <property type="evidence" value="ECO:0007669"/>
    <property type="project" value="InterPro"/>
</dbReference>
<evidence type="ECO:0000256" key="3">
    <source>
        <dbReference type="ARBA" id="ARBA00022729"/>
    </source>
</evidence>
<evidence type="ECO:0000256" key="7">
    <source>
        <dbReference type="ARBA" id="ARBA00047512"/>
    </source>
</evidence>
<comment type="similarity">
    <text evidence="1">Belongs to the glycerophosphoryl diester phosphodiesterase family.</text>
</comment>
<evidence type="ECO:0000313" key="13">
    <source>
        <dbReference type="RefSeq" id="XP_022139417.1"/>
    </source>
</evidence>
<keyword evidence="4" id="KW-0319">Glycerol metabolism</keyword>
<dbReference type="PANTHER" id="PTHR43620">
    <property type="entry name" value="GLYCEROPHOSPHORYL DIESTER PHOSPHODIESTERASE"/>
    <property type="match status" value="1"/>
</dbReference>
<dbReference type="Gene3D" id="3.20.20.190">
    <property type="entry name" value="Phosphatidylinositol (PI) phosphodiesterase"/>
    <property type="match status" value="2"/>
</dbReference>
<dbReference type="CDD" id="cd08603">
    <property type="entry name" value="GDPD_SHV3_repeat_1"/>
    <property type="match status" value="1"/>
</dbReference>
<dbReference type="InterPro" id="IPR017946">
    <property type="entry name" value="PLC-like_Pdiesterase_TIM-brl"/>
</dbReference>